<dbReference type="InterPro" id="IPR011701">
    <property type="entry name" value="MFS"/>
</dbReference>
<keyword evidence="5 7" id="KW-1133">Transmembrane helix</keyword>
<feature type="transmembrane region" description="Helical" evidence="7">
    <location>
        <begin position="116"/>
        <end position="135"/>
    </location>
</feature>
<dbReference type="Pfam" id="PF07690">
    <property type="entry name" value="MFS_1"/>
    <property type="match status" value="1"/>
</dbReference>
<evidence type="ECO:0000256" key="5">
    <source>
        <dbReference type="ARBA" id="ARBA00022989"/>
    </source>
</evidence>
<evidence type="ECO:0000256" key="6">
    <source>
        <dbReference type="ARBA" id="ARBA00023136"/>
    </source>
</evidence>
<feature type="transmembrane region" description="Helical" evidence="7">
    <location>
        <begin position="289"/>
        <end position="307"/>
    </location>
</feature>
<evidence type="ECO:0000256" key="4">
    <source>
        <dbReference type="ARBA" id="ARBA00022692"/>
    </source>
</evidence>
<comment type="subcellular location">
    <subcellularLocation>
        <location evidence="1">Cell membrane</location>
        <topology evidence="1">Multi-pass membrane protein</topology>
    </subcellularLocation>
</comment>
<evidence type="ECO:0000313" key="9">
    <source>
        <dbReference type="EMBL" id="MFC4601806.1"/>
    </source>
</evidence>
<comment type="caution">
    <text evidence="9">The sequence shown here is derived from an EMBL/GenBank/DDBJ whole genome shotgun (WGS) entry which is preliminary data.</text>
</comment>
<keyword evidence="4 7" id="KW-0812">Transmembrane</keyword>
<dbReference type="PROSITE" id="PS50850">
    <property type="entry name" value="MFS"/>
    <property type="match status" value="1"/>
</dbReference>
<feature type="transmembrane region" description="Helical" evidence="7">
    <location>
        <begin position="348"/>
        <end position="369"/>
    </location>
</feature>
<keyword evidence="2" id="KW-0813">Transport</keyword>
<feature type="transmembrane region" description="Helical" evidence="7">
    <location>
        <begin position="54"/>
        <end position="74"/>
    </location>
</feature>
<name>A0ABV9FIK5_9BACL</name>
<dbReference type="InterPro" id="IPR036259">
    <property type="entry name" value="MFS_trans_sf"/>
</dbReference>
<keyword evidence="10" id="KW-1185">Reference proteome</keyword>
<feature type="transmembrane region" description="Helical" evidence="7">
    <location>
        <begin position="223"/>
        <end position="243"/>
    </location>
</feature>
<organism evidence="9 10">
    <name type="scientific">Cohnella hongkongensis</name>
    <dbReference type="NCBI Taxonomy" id="178337"/>
    <lineage>
        <taxon>Bacteria</taxon>
        <taxon>Bacillati</taxon>
        <taxon>Bacillota</taxon>
        <taxon>Bacilli</taxon>
        <taxon>Bacillales</taxon>
        <taxon>Paenibacillaceae</taxon>
        <taxon>Cohnella</taxon>
    </lineage>
</organism>
<keyword evidence="3" id="KW-1003">Cell membrane</keyword>
<proteinExistence type="predicted"/>
<evidence type="ECO:0000256" key="3">
    <source>
        <dbReference type="ARBA" id="ARBA00022475"/>
    </source>
</evidence>
<evidence type="ECO:0000313" key="10">
    <source>
        <dbReference type="Proteomes" id="UP001596028"/>
    </source>
</evidence>
<dbReference type="EMBL" id="JBHSEP010000031">
    <property type="protein sequence ID" value="MFC4601806.1"/>
    <property type="molecule type" value="Genomic_DNA"/>
</dbReference>
<feature type="transmembrane region" description="Helical" evidence="7">
    <location>
        <begin position="313"/>
        <end position="336"/>
    </location>
</feature>
<feature type="domain" description="Major facilitator superfamily (MFS) profile" evidence="8">
    <location>
        <begin position="16"/>
        <end position="401"/>
    </location>
</feature>
<protein>
    <submittedName>
        <fullName evidence="9">MFS transporter</fullName>
    </submittedName>
</protein>
<feature type="transmembrane region" description="Helical" evidence="7">
    <location>
        <begin position="175"/>
        <end position="193"/>
    </location>
</feature>
<sequence>MQRDDGDNATLSWKRTMWILWGGVLLCSSSYTMAVPFLPLFLFDLGVKESSVNLWAGIVHSSAFLVGAVMAPLWGSLADRYGKRNMVIRAGFSLAGIYALVAAVQTPEQLVVVRMLHGFVGGFVPASMAIVASVAPKHKMGWSLGMMQAGTMTGGILGPLFGGLLADLFGFRQSFIVSGATIMAATLAVLIWVKEGTEPTESRRSSYRDNLRVVLSNPMLKKLLLLLIVFQVSFNMIQPLLTLHIANLQGSVQDAALTSGLVFSLIGIAGIIASPLWGRAGERRGFAPILALCLLGGGLVASLQFFVHQLWLFAFVQFLFGLMIAGIVPAIQTMFVKGTDEEFRGRSFGMTASANQLGSALGPLLGGALGLFLNIHWIFVTTGLLLVCAGLSAATKRARHRQSLEG</sequence>
<dbReference type="SUPFAM" id="SSF103473">
    <property type="entry name" value="MFS general substrate transporter"/>
    <property type="match status" value="1"/>
</dbReference>
<dbReference type="InterPro" id="IPR001958">
    <property type="entry name" value="Tet-R_TetA/multi-R_MdtG-like"/>
</dbReference>
<evidence type="ECO:0000256" key="7">
    <source>
        <dbReference type="SAM" id="Phobius"/>
    </source>
</evidence>
<evidence type="ECO:0000256" key="2">
    <source>
        <dbReference type="ARBA" id="ARBA00022448"/>
    </source>
</evidence>
<feature type="transmembrane region" description="Helical" evidence="7">
    <location>
        <begin position="147"/>
        <end position="169"/>
    </location>
</feature>
<dbReference type="PANTHER" id="PTHR43414">
    <property type="entry name" value="MULTIDRUG RESISTANCE PROTEIN MDTG"/>
    <property type="match status" value="1"/>
</dbReference>
<dbReference type="InterPro" id="IPR020846">
    <property type="entry name" value="MFS_dom"/>
</dbReference>
<evidence type="ECO:0000256" key="1">
    <source>
        <dbReference type="ARBA" id="ARBA00004651"/>
    </source>
</evidence>
<feature type="transmembrane region" description="Helical" evidence="7">
    <location>
        <begin position="86"/>
        <end position="104"/>
    </location>
</feature>
<keyword evidence="6 7" id="KW-0472">Membrane</keyword>
<dbReference type="PRINTS" id="PR01035">
    <property type="entry name" value="TCRTETA"/>
</dbReference>
<dbReference type="Gene3D" id="1.20.1250.20">
    <property type="entry name" value="MFS general substrate transporter like domains"/>
    <property type="match status" value="2"/>
</dbReference>
<feature type="transmembrane region" description="Helical" evidence="7">
    <location>
        <begin position="375"/>
        <end position="394"/>
    </location>
</feature>
<dbReference type="RefSeq" id="WP_378102379.1">
    <property type="nucleotide sequence ID" value="NZ_JBHSEP010000031.1"/>
</dbReference>
<dbReference type="Proteomes" id="UP001596028">
    <property type="component" value="Unassembled WGS sequence"/>
</dbReference>
<accession>A0ABV9FIK5</accession>
<feature type="transmembrane region" description="Helical" evidence="7">
    <location>
        <begin position="255"/>
        <end position="277"/>
    </location>
</feature>
<dbReference type="PANTHER" id="PTHR43414:SF1">
    <property type="entry name" value="PEPTIDE PERMEASE"/>
    <property type="match status" value="1"/>
</dbReference>
<feature type="transmembrane region" description="Helical" evidence="7">
    <location>
        <begin position="18"/>
        <end position="42"/>
    </location>
</feature>
<gene>
    <name evidence="9" type="ORF">ACFO3S_26455</name>
</gene>
<evidence type="ECO:0000259" key="8">
    <source>
        <dbReference type="PROSITE" id="PS50850"/>
    </source>
</evidence>
<reference evidence="10" key="1">
    <citation type="journal article" date="2019" name="Int. J. Syst. Evol. Microbiol.">
        <title>The Global Catalogue of Microorganisms (GCM) 10K type strain sequencing project: providing services to taxonomists for standard genome sequencing and annotation.</title>
        <authorList>
            <consortium name="The Broad Institute Genomics Platform"/>
            <consortium name="The Broad Institute Genome Sequencing Center for Infectious Disease"/>
            <person name="Wu L."/>
            <person name="Ma J."/>
        </authorList>
    </citation>
    <scope>NUCLEOTIDE SEQUENCE [LARGE SCALE GENOMIC DNA]</scope>
    <source>
        <strain evidence="10">CCUG 49571</strain>
    </source>
</reference>